<comment type="similarity">
    <text evidence="5">Belongs to the binding-protein-dependent transport system permease family.</text>
</comment>
<evidence type="ECO:0000256" key="3">
    <source>
        <dbReference type="ARBA" id="ARBA00022989"/>
    </source>
</evidence>
<evidence type="ECO:0000256" key="2">
    <source>
        <dbReference type="ARBA" id="ARBA00022692"/>
    </source>
</evidence>
<feature type="transmembrane region" description="Helical" evidence="5">
    <location>
        <begin position="462"/>
        <end position="482"/>
    </location>
</feature>
<dbReference type="RefSeq" id="WP_163105104.1">
    <property type="nucleotide sequence ID" value="NZ_JAAAWO010000002.1"/>
</dbReference>
<feature type="transmembrane region" description="Helical" evidence="5">
    <location>
        <begin position="21"/>
        <end position="42"/>
    </location>
</feature>
<gene>
    <name evidence="7" type="ORF">GTQ48_02925</name>
</gene>
<feature type="transmembrane region" description="Helical" evidence="5">
    <location>
        <begin position="521"/>
        <end position="542"/>
    </location>
</feature>
<evidence type="ECO:0000313" key="8">
    <source>
        <dbReference type="Proteomes" id="UP000471381"/>
    </source>
</evidence>
<evidence type="ECO:0000313" key="7">
    <source>
        <dbReference type="EMBL" id="NDW14485.1"/>
    </source>
</evidence>
<comment type="subcellular location">
    <subcellularLocation>
        <location evidence="1 5">Cell membrane</location>
        <topology evidence="1 5">Multi-pass membrane protein</topology>
    </subcellularLocation>
</comment>
<keyword evidence="8" id="KW-1185">Reference proteome</keyword>
<dbReference type="PANTHER" id="PTHR42727">
    <property type="entry name" value="PHOSPHATE TRANSPORT SYSTEM PERMEASE PROTEIN"/>
    <property type="match status" value="1"/>
</dbReference>
<dbReference type="Proteomes" id="UP000471381">
    <property type="component" value="Unassembled WGS sequence"/>
</dbReference>
<evidence type="ECO:0000256" key="1">
    <source>
        <dbReference type="ARBA" id="ARBA00004651"/>
    </source>
</evidence>
<feature type="transmembrane region" description="Helical" evidence="5">
    <location>
        <begin position="429"/>
        <end position="450"/>
    </location>
</feature>
<dbReference type="GO" id="GO:0055085">
    <property type="term" value="P:transmembrane transport"/>
    <property type="evidence" value="ECO:0007669"/>
    <property type="project" value="InterPro"/>
</dbReference>
<dbReference type="InterPro" id="IPR035906">
    <property type="entry name" value="MetI-like_sf"/>
</dbReference>
<accession>A0A6N9TEI9</accession>
<keyword evidence="5" id="KW-0813">Transport</keyword>
<feature type="transmembrane region" description="Helical" evidence="5">
    <location>
        <begin position="572"/>
        <end position="592"/>
    </location>
</feature>
<feature type="domain" description="ABC transmembrane type-1" evidence="6">
    <location>
        <begin position="421"/>
        <end position="708"/>
    </location>
</feature>
<protein>
    <submittedName>
        <fullName evidence="7">ABC transporter permease subunit</fullName>
    </submittedName>
</protein>
<keyword evidence="3 5" id="KW-1133">Transmembrane helix</keyword>
<keyword evidence="2 5" id="KW-0812">Transmembrane</keyword>
<feature type="transmembrane region" description="Helical" evidence="5">
    <location>
        <begin position="618"/>
        <end position="638"/>
    </location>
</feature>
<dbReference type="SUPFAM" id="SSF161098">
    <property type="entry name" value="MetI-like"/>
    <property type="match status" value="2"/>
</dbReference>
<evidence type="ECO:0000259" key="6">
    <source>
        <dbReference type="PROSITE" id="PS50928"/>
    </source>
</evidence>
<comment type="caution">
    <text evidence="7">The sequence shown here is derived from an EMBL/GenBank/DDBJ whole genome shotgun (WGS) entry which is preliminary data.</text>
</comment>
<proteinExistence type="inferred from homology"/>
<dbReference type="EMBL" id="JAAAWO010000002">
    <property type="protein sequence ID" value="NDW14485.1"/>
    <property type="molecule type" value="Genomic_DNA"/>
</dbReference>
<dbReference type="PROSITE" id="PS50928">
    <property type="entry name" value="ABC_TM1"/>
    <property type="match status" value="1"/>
</dbReference>
<evidence type="ECO:0000256" key="4">
    <source>
        <dbReference type="ARBA" id="ARBA00023136"/>
    </source>
</evidence>
<dbReference type="CDD" id="cd06261">
    <property type="entry name" value="TM_PBP2"/>
    <property type="match status" value="1"/>
</dbReference>
<evidence type="ECO:0000256" key="5">
    <source>
        <dbReference type="RuleBase" id="RU363032"/>
    </source>
</evidence>
<feature type="transmembrane region" description="Helical" evidence="5">
    <location>
        <begin position="488"/>
        <end position="509"/>
    </location>
</feature>
<name>A0A6N9TEI9_9ALTE</name>
<dbReference type="PANTHER" id="PTHR42727:SF1">
    <property type="entry name" value="PHOSPHATE TRANSPORT SYSTEM PERMEASE"/>
    <property type="match status" value="1"/>
</dbReference>
<keyword evidence="4 5" id="KW-0472">Membrane</keyword>
<reference evidence="7 8" key="1">
    <citation type="submission" date="2020-01" db="EMBL/GenBank/DDBJ databases">
        <title>Genomes of bacteria type strains.</title>
        <authorList>
            <person name="Chen J."/>
            <person name="Zhu S."/>
            <person name="Yang J."/>
        </authorList>
    </citation>
    <scope>NUCLEOTIDE SEQUENCE [LARGE SCALE GENOMIC DNA]</scope>
    <source>
        <strain evidence="7 8">LMG 24078</strain>
    </source>
</reference>
<dbReference type="Pfam" id="PF00528">
    <property type="entry name" value="BPD_transp_1"/>
    <property type="match status" value="1"/>
</dbReference>
<dbReference type="GO" id="GO:0005886">
    <property type="term" value="C:plasma membrane"/>
    <property type="evidence" value="ECO:0007669"/>
    <property type="project" value="UniProtKB-SubCell"/>
</dbReference>
<dbReference type="Gene3D" id="1.10.3720.10">
    <property type="entry name" value="MetI-like"/>
    <property type="match status" value="1"/>
</dbReference>
<feature type="transmembrane region" description="Helical" evidence="5">
    <location>
        <begin position="687"/>
        <end position="708"/>
    </location>
</feature>
<dbReference type="AlphaFoldDB" id="A0A6N9TEI9"/>
<sequence>MTPDSDSINKRRQRTDRRSRFLVTGFGGLVLLTLVILVSHLISQAIPLTYTPSLKQVAHTTVPNNESIISTGDIFNGQPLLAEKANCRLGLLAFSEGKLKNTQDYTKPCGHTLSAMSVMGENFIIDISPTGQVRVIPVRTYNADKLLDKKVVQSTPSNTIAFALPKQVWQGQKHWQIQLSNRWVVTQITLDSGVFVRWVNRKAPTTFIDKHFSGEEQVTLMPGSESMLLHKNNDIYLHRLYDKANASAPFISNVSHEGSDALVFPLAKQRSFFLHNLNTHALTRWVLSKGSEGLHFQKTYSIVLSDDEVTLDIAEHASMNLISVLTSNNTLLLINRITGEIISSRHSDTAISSIDWHGDVLIGRSNSSVTAWQGKHLSGITTWSSLFEPQHYEGYDAEATVWQTTSASDYQEAKFSLTPLLIGSFKASLLALVIAIPIAIGAAIYTAYFAKARLRHLLKPAIEMLEAIPSVLIGFIAAIWLSPKAEQFLFSVAFFIIFVPIALIIVSLFQRQVAQYLPKRIRHGSELVFALGGTLLLAFISVEFAPQFIFSIMGVDGFALLASGSDSPIGKTTIVVAIALGIAISPSIYSLAEDAINGVPEDLKNASFALGATRLQTLMHVVLHVSLPGIIAAIMLGFGRAFGETMIVLMVTGNTPISSWGLIEGLRALTANLAIELPEADVSSAHYQILFFTACILFAFTFVVNTIAEVMRQRLGRRKEHG</sequence>
<organism evidence="7 8">
    <name type="scientific">Alteromonas genovensis</name>
    <dbReference type="NCBI Taxonomy" id="471225"/>
    <lineage>
        <taxon>Bacteria</taxon>
        <taxon>Pseudomonadati</taxon>
        <taxon>Pseudomonadota</taxon>
        <taxon>Gammaproteobacteria</taxon>
        <taxon>Alteromonadales</taxon>
        <taxon>Alteromonadaceae</taxon>
        <taxon>Alteromonas/Salinimonas group</taxon>
        <taxon>Alteromonas</taxon>
    </lineage>
</organism>
<dbReference type="InterPro" id="IPR000515">
    <property type="entry name" value="MetI-like"/>
</dbReference>